<evidence type="ECO:0000313" key="1">
    <source>
        <dbReference type="EMBL" id="AZV77961.1"/>
    </source>
</evidence>
<protein>
    <submittedName>
        <fullName evidence="1">Uncharacterized protein</fullName>
    </submittedName>
</protein>
<gene>
    <name evidence="1" type="ORF">EBB79_08675</name>
</gene>
<evidence type="ECO:0000313" key="2">
    <source>
        <dbReference type="Proteomes" id="UP000283063"/>
    </source>
</evidence>
<reference evidence="1 2" key="1">
    <citation type="submission" date="2018-10" db="EMBL/GenBank/DDBJ databases">
        <title>Parasedimentitalea marina sp. nov., a psychrophilic bacterium isolated from deep seawater of the New Britain Trench.</title>
        <authorList>
            <person name="Cao J."/>
        </authorList>
    </citation>
    <scope>NUCLEOTIDE SEQUENCE [LARGE SCALE GENOMIC DNA]</scope>
    <source>
        <strain evidence="1 2">W43</strain>
    </source>
</reference>
<accession>A0A3T0N1T7</accession>
<dbReference type="AlphaFoldDB" id="A0A3T0N1T7"/>
<dbReference type="EMBL" id="CP033219">
    <property type="protein sequence ID" value="AZV77961.1"/>
    <property type="molecule type" value="Genomic_DNA"/>
</dbReference>
<sequence>MREAPRKVQFTDLEQIAKCGDASDRANICRALGNGSAKSSKEILARKKSPGTAVKDPVEAASGKLNDAYSRAPKEARRRFAQDHSDELLELLGEDVSIKSDQAPEIDAEIVPFTSKRAG</sequence>
<proteinExistence type="predicted"/>
<organism evidence="1 2">
    <name type="scientific">Parasedimentitalea marina</name>
    <dbReference type="NCBI Taxonomy" id="2483033"/>
    <lineage>
        <taxon>Bacteria</taxon>
        <taxon>Pseudomonadati</taxon>
        <taxon>Pseudomonadota</taxon>
        <taxon>Alphaproteobacteria</taxon>
        <taxon>Rhodobacterales</taxon>
        <taxon>Paracoccaceae</taxon>
        <taxon>Parasedimentitalea</taxon>
    </lineage>
</organism>
<name>A0A3T0N1T7_9RHOB</name>
<dbReference type="KEGG" id="sedi:EBB79_08675"/>
<dbReference type="RefSeq" id="WP_164860767.1">
    <property type="nucleotide sequence ID" value="NZ_CP033219.1"/>
</dbReference>
<dbReference type="Proteomes" id="UP000283063">
    <property type="component" value="Chromosome"/>
</dbReference>
<keyword evidence="2" id="KW-1185">Reference proteome</keyword>